<comment type="caution">
    <text evidence="1">The sequence shown here is derived from an EMBL/GenBank/DDBJ whole genome shotgun (WGS) entry which is preliminary data.</text>
</comment>
<evidence type="ECO:0000313" key="1">
    <source>
        <dbReference type="EMBL" id="RBP13451.1"/>
    </source>
</evidence>
<dbReference type="RefSeq" id="WP_113857421.1">
    <property type="nucleotide sequence ID" value="NZ_QNRL01000002.1"/>
</dbReference>
<gene>
    <name evidence="1" type="ORF">DFQ50_102184</name>
</gene>
<keyword evidence="2" id="KW-1185">Reference proteome</keyword>
<proteinExistence type="predicted"/>
<evidence type="ECO:0000313" key="2">
    <source>
        <dbReference type="Proteomes" id="UP000253201"/>
    </source>
</evidence>
<organism evidence="1 2">
    <name type="scientific">Pseudocitrobacter faecalis</name>
    <dbReference type="NCBI Taxonomy" id="1398493"/>
    <lineage>
        <taxon>Bacteria</taxon>
        <taxon>Pseudomonadati</taxon>
        <taxon>Pseudomonadota</taxon>
        <taxon>Gammaproteobacteria</taxon>
        <taxon>Enterobacterales</taxon>
        <taxon>Enterobacteriaceae</taxon>
        <taxon>Pseudocitrobacter</taxon>
    </lineage>
</organism>
<accession>A0ABX9G472</accession>
<dbReference type="EMBL" id="QNRL01000002">
    <property type="protein sequence ID" value="RBP13451.1"/>
    <property type="molecule type" value="Genomic_DNA"/>
</dbReference>
<name>A0ABX9G472_9ENTR</name>
<sequence length="158" mass="18299">MAGKKKLYDNTDLHNVLSGYKFLNQFTPEAIDIIDEVITKEFEGTTSRTKVSRLEILKLVLECPMIGIEEVQHTVNTRRQNRMKWNEKPLNKSMLYNYRNIAVKAAQELLEAYNHGVMIKYALKGDARQLTQHEKKKVHQMMRDGTSLGSIKVYINSL</sequence>
<reference evidence="1 2" key="1">
    <citation type="submission" date="2018-06" db="EMBL/GenBank/DDBJ databases">
        <title>Genomic Encyclopedia of Type Strains, Phase IV (KMG-IV): sequencing the most valuable type-strain genomes for metagenomic binning, comparative biology and taxonomic classification.</title>
        <authorList>
            <person name="Goeker M."/>
        </authorList>
    </citation>
    <scope>NUCLEOTIDE SEQUENCE [LARGE SCALE GENOMIC DNA]</scope>
    <source>
        <strain evidence="1 2">DSM 27453</strain>
    </source>
</reference>
<dbReference type="Proteomes" id="UP000253201">
    <property type="component" value="Unassembled WGS sequence"/>
</dbReference>
<protein>
    <submittedName>
        <fullName evidence="1">Uncharacterized protein</fullName>
    </submittedName>
</protein>